<evidence type="ECO:0000313" key="3">
    <source>
        <dbReference type="EMBL" id="GES95047.1"/>
    </source>
</evidence>
<dbReference type="InterPro" id="IPR036300">
    <property type="entry name" value="MIR_dom_sf"/>
</dbReference>
<feature type="domain" description="MIR" evidence="2">
    <location>
        <begin position="158"/>
        <end position="214"/>
    </location>
</feature>
<dbReference type="Proteomes" id="UP000615446">
    <property type="component" value="Unassembled WGS sequence"/>
</dbReference>
<dbReference type="PROSITE" id="PS50919">
    <property type="entry name" value="MIR"/>
    <property type="match status" value="1"/>
</dbReference>
<reference evidence="3" key="1">
    <citation type="submission" date="2019-10" db="EMBL/GenBank/DDBJ databases">
        <title>Conservation and host-specific expression of non-tandemly repeated heterogenous ribosome RNA gene in arbuscular mycorrhizal fungi.</title>
        <authorList>
            <person name="Maeda T."/>
            <person name="Kobayashi Y."/>
            <person name="Nakagawa T."/>
            <person name="Ezawa T."/>
            <person name="Yamaguchi K."/>
            <person name="Bino T."/>
            <person name="Nishimoto Y."/>
            <person name="Shigenobu S."/>
            <person name="Kawaguchi M."/>
        </authorList>
    </citation>
    <scope>NUCLEOTIDE SEQUENCE</scope>
    <source>
        <strain evidence="3">HR1</strain>
    </source>
</reference>
<dbReference type="EMBL" id="BLAL01000239">
    <property type="protein sequence ID" value="GES95047.1"/>
    <property type="molecule type" value="Genomic_DNA"/>
</dbReference>
<keyword evidence="1" id="KW-0677">Repeat</keyword>
<protein>
    <recommendedName>
        <fullName evidence="2">MIR domain-containing protein</fullName>
    </recommendedName>
</protein>
<name>A0A8H3QXH6_9GLOM</name>
<dbReference type="AlphaFoldDB" id="A0A8H3QXH6"/>
<sequence length="349" mass="40915">MDLSKYNGNIHPDEWINDVQRCLRFKNSNSTSSDHLEVAITLIDTNILLPIGIDSLDKLRNALKEDISFIVFKNTNKRKLQSLKYIPENKGGDTSKFISNFLKLCYNAEINDIEEKKDYLYNSLPMNSYFSNEFHKKTKNVNSVNELIKEFEEIVFEESILITNESIIALKHVATGKYLSSVENIYYTTGSRRQLVFAGNPVPDHNSLWKIKFDKELATYINNSVKFQHTKSNNKFLGIYYDNYQTYDYFKSPSTDHTEVGCYFVNSSYWSDDWKFKYSKSENHQGYLKSKDIINLSIKKTCTNYVYEFLRSHDIQFTIGNDTFQEVICHNERLGGNDEWRIELIKQYV</sequence>
<accession>A0A8H3QXH6</accession>
<evidence type="ECO:0000256" key="1">
    <source>
        <dbReference type="ARBA" id="ARBA00022737"/>
    </source>
</evidence>
<dbReference type="Gene3D" id="2.80.10.50">
    <property type="match status" value="1"/>
</dbReference>
<evidence type="ECO:0000259" key="2">
    <source>
        <dbReference type="PROSITE" id="PS50919"/>
    </source>
</evidence>
<proteinExistence type="predicted"/>
<dbReference type="InterPro" id="IPR016093">
    <property type="entry name" value="MIR_motif"/>
</dbReference>
<gene>
    <name evidence="3" type="ORF">RCL2_002173900</name>
</gene>
<dbReference type="OrthoDB" id="2344903at2759"/>
<evidence type="ECO:0000313" key="4">
    <source>
        <dbReference type="Proteomes" id="UP000615446"/>
    </source>
</evidence>
<dbReference type="CDD" id="cd23263">
    <property type="entry name" value="beta-trefoil_MIR"/>
    <property type="match status" value="1"/>
</dbReference>
<comment type="caution">
    <text evidence="3">The sequence shown here is derived from an EMBL/GenBank/DDBJ whole genome shotgun (WGS) entry which is preliminary data.</text>
</comment>
<organism evidence="3 4">
    <name type="scientific">Rhizophagus clarus</name>
    <dbReference type="NCBI Taxonomy" id="94130"/>
    <lineage>
        <taxon>Eukaryota</taxon>
        <taxon>Fungi</taxon>
        <taxon>Fungi incertae sedis</taxon>
        <taxon>Mucoromycota</taxon>
        <taxon>Glomeromycotina</taxon>
        <taxon>Glomeromycetes</taxon>
        <taxon>Glomerales</taxon>
        <taxon>Glomeraceae</taxon>
        <taxon>Rhizophagus</taxon>
    </lineage>
</organism>
<dbReference type="SUPFAM" id="SSF82109">
    <property type="entry name" value="MIR domain"/>
    <property type="match status" value="1"/>
</dbReference>